<evidence type="ECO:0008006" key="3">
    <source>
        <dbReference type="Google" id="ProtNLM"/>
    </source>
</evidence>
<evidence type="ECO:0000313" key="2">
    <source>
        <dbReference type="Proteomes" id="UP000248806"/>
    </source>
</evidence>
<name>A0A326UI12_THEHA</name>
<accession>A0A326UI12</accession>
<reference evidence="1 2" key="1">
    <citation type="submission" date="2018-06" db="EMBL/GenBank/DDBJ databases">
        <title>Genomic Encyclopedia of Archaeal and Bacterial Type Strains, Phase II (KMG-II): from individual species to whole genera.</title>
        <authorList>
            <person name="Goeker M."/>
        </authorList>
    </citation>
    <scope>NUCLEOTIDE SEQUENCE [LARGE SCALE GENOMIC DNA]</scope>
    <source>
        <strain evidence="1 2">ATCC BAA-1881</strain>
    </source>
</reference>
<dbReference type="InterPro" id="IPR011006">
    <property type="entry name" value="CheY-like_superfamily"/>
</dbReference>
<protein>
    <recommendedName>
        <fullName evidence="3">Response regulatory domain-containing protein</fullName>
    </recommendedName>
</protein>
<dbReference type="AlphaFoldDB" id="A0A326UI12"/>
<dbReference type="SUPFAM" id="SSF52172">
    <property type="entry name" value="CheY-like"/>
    <property type="match status" value="1"/>
</dbReference>
<evidence type="ECO:0000313" key="1">
    <source>
        <dbReference type="EMBL" id="PZW36480.1"/>
    </source>
</evidence>
<proteinExistence type="predicted"/>
<comment type="caution">
    <text evidence="1">The sequence shown here is derived from an EMBL/GenBank/DDBJ whole genome shotgun (WGS) entry which is preliminary data.</text>
</comment>
<organism evidence="1 2">
    <name type="scientific">Thermosporothrix hazakensis</name>
    <dbReference type="NCBI Taxonomy" id="644383"/>
    <lineage>
        <taxon>Bacteria</taxon>
        <taxon>Bacillati</taxon>
        <taxon>Chloroflexota</taxon>
        <taxon>Ktedonobacteria</taxon>
        <taxon>Ktedonobacterales</taxon>
        <taxon>Thermosporotrichaceae</taxon>
        <taxon>Thermosporothrix</taxon>
    </lineage>
</organism>
<sequence length="117" mass="13747">MRIAVIENELSIQDMLRYALELEGHRVDIYACIPDQFLTCDLVIIEPGEYGQHFQVVLHCIEYYRVPVVILTFYDWNIIMAQEYGVPALRKLPFRLSLFLKYVNMFQDSTVSRLKVG</sequence>
<keyword evidence="2" id="KW-1185">Reference proteome</keyword>
<dbReference type="RefSeq" id="WP_111318758.1">
    <property type="nucleotide sequence ID" value="NZ_BIFX01000001.1"/>
</dbReference>
<dbReference type="EMBL" id="QKUF01000001">
    <property type="protein sequence ID" value="PZW36480.1"/>
    <property type="molecule type" value="Genomic_DNA"/>
</dbReference>
<dbReference type="Proteomes" id="UP000248806">
    <property type="component" value="Unassembled WGS sequence"/>
</dbReference>
<gene>
    <name evidence="1" type="ORF">EI42_00656</name>
</gene>
<dbReference type="OrthoDB" id="172550at2"/>